<accession>T1FYE6</accession>
<evidence type="ECO:0000313" key="4">
    <source>
        <dbReference type="EMBL" id="ESO01879.1"/>
    </source>
</evidence>
<dbReference type="CTD" id="20213844"/>
<dbReference type="EMBL" id="AMQM01000743">
    <property type="status" value="NOT_ANNOTATED_CDS"/>
    <property type="molecule type" value="Genomic_DNA"/>
</dbReference>
<dbReference type="GeneID" id="20213844"/>
<dbReference type="OrthoDB" id="10045710at2759"/>
<dbReference type="InterPro" id="IPR011992">
    <property type="entry name" value="EF-hand-dom_pair"/>
</dbReference>
<feature type="domain" description="EF-hand" evidence="3">
    <location>
        <begin position="43"/>
        <end position="78"/>
    </location>
</feature>
<protein>
    <recommendedName>
        <fullName evidence="3">EF-hand domain-containing protein</fullName>
    </recommendedName>
</protein>
<keyword evidence="2" id="KW-0106">Calcium</keyword>
<feature type="domain" description="EF-hand" evidence="3">
    <location>
        <begin position="80"/>
        <end position="115"/>
    </location>
</feature>
<dbReference type="InterPro" id="IPR002048">
    <property type="entry name" value="EF_hand_dom"/>
</dbReference>
<dbReference type="PANTHER" id="PTHR23048:SF0">
    <property type="entry name" value="CALMODULIN LIKE 3"/>
    <property type="match status" value="1"/>
</dbReference>
<dbReference type="KEGG" id="hro:HELRODRAFT_65938"/>
<gene>
    <name evidence="5" type="primary">20213844</name>
    <name evidence="4" type="ORF">HELRODRAFT_65938</name>
</gene>
<dbReference type="InterPro" id="IPR050230">
    <property type="entry name" value="CALM/Myosin/TropC-like"/>
</dbReference>
<dbReference type="HOGENOM" id="CLU_061288_20_7_1"/>
<dbReference type="EnsemblMetazoa" id="HelroT65938">
    <property type="protein sequence ID" value="HelroP65938"/>
    <property type="gene ID" value="HelroG65938"/>
</dbReference>
<keyword evidence="6" id="KW-1185">Reference proteome</keyword>
<dbReference type="CDD" id="cd00051">
    <property type="entry name" value="EFh"/>
    <property type="match status" value="2"/>
</dbReference>
<dbReference type="SUPFAM" id="SSF47473">
    <property type="entry name" value="EF-hand"/>
    <property type="match status" value="1"/>
</dbReference>
<dbReference type="eggNOG" id="KOG0027">
    <property type="taxonomic scope" value="Eukaryota"/>
</dbReference>
<dbReference type="PROSITE" id="PS50222">
    <property type="entry name" value="EF_HAND_2"/>
    <property type="match status" value="4"/>
</dbReference>
<evidence type="ECO:0000256" key="2">
    <source>
        <dbReference type="ARBA" id="ARBA00022837"/>
    </source>
</evidence>
<evidence type="ECO:0000259" key="3">
    <source>
        <dbReference type="PROSITE" id="PS50222"/>
    </source>
</evidence>
<reference evidence="4 6" key="2">
    <citation type="journal article" date="2013" name="Nature">
        <title>Insights into bilaterian evolution from three spiralian genomes.</title>
        <authorList>
            <person name="Simakov O."/>
            <person name="Marletaz F."/>
            <person name="Cho S.J."/>
            <person name="Edsinger-Gonzales E."/>
            <person name="Havlak P."/>
            <person name="Hellsten U."/>
            <person name="Kuo D.H."/>
            <person name="Larsson T."/>
            <person name="Lv J."/>
            <person name="Arendt D."/>
            <person name="Savage R."/>
            <person name="Osoegawa K."/>
            <person name="de Jong P."/>
            <person name="Grimwood J."/>
            <person name="Chapman J.A."/>
            <person name="Shapiro H."/>
            <person name="Aerts A."/>
            <person name="Otillar R.P."/>
            <person name="Terry A.Y."/>
            <person name="Boore J.L."/>
            <person name="Grigoriev I.V."/>
            <person name="Lindberg D.R."/>
            <person name="Seaver E.C."/>
            <person name="Weisblat D.A."/>
            <person name="Putnam N.H."/>
            <person name="Rokhsar D.S."/>
        </authorList>
    </citation>
    <scope>NUCLEOTIDE SEQUENCE</scope>
</reference>
<dbReference type="PROSITE" id="PS00018">
    <property type="entry name" value="EF_HAND_1"/>
    <property type="match status" value="1"/>
</dbReference>
<dbReference type="EMBL" id="KB096742">
    <property type="protein sequence ID" value="ESO01879.1"/>
    <property type="molecule type" value="Genomic_DNA"/>
</dbReference>
<dbReference type="STRING" id="6412.T1FYE6"/>
<reference evidence="5" key="3">
    <citation type="submission" date="2015-06" db="UniProtKB">
        <authorList>
            <consortium name="EnsemblMetazoa"/>
        </authorList>
    </citation>
    <scope>IDENTIFICATION</scope>
</reference>
<feature type="domain" description="EF-hand" evidence="3">
    <location>
        <begin position="117"/>
        <end position="149"/>
    </location>
</feature>
<evidence type="ECO:0000313" key="6">
    <source>
        <dbReference type="Proteomes" id="UP000015101"/>
    </source>
</evidence>
<dbReference type="OMA" id="INYSKFV"/>
<organism evidence="5 6">
    <name type="scientific">Helobdella robusta</name>
    <name type="common">Californian leech</name>
    <dbReference type="NCBI Taxonomy" id="6412"/>
    <lineage>
        <taxon>Eukaryota</taxon>
        <taxon>Metazoa</taxon>
        <taxon>Spiralia</taxon>
        <taxon>Lophotrochozoa</taxon>
        <taxon>Annelida</taxon>
        <taxon>Clitellata</taxon>
        <taxon>Hirudinea</taxon>
        <taxon>Rhynchobdellida</taxon>
        <taxon>Glossiphoniidae</taxon>
        <taxon>Helobdella</taxon>
    </lineage>
</organism>
<keyword evidence="1" id="KW-0677">Repeat</keyword>
<proteinExistence type="predicted"/>
<dbReference type="Proteomes" id="UP000015101">
    <property type="component" value="Unassembled WGS sequence"/>
</dbReference>
<dbReference type="AlphaFoldDB" id="T1FYE6"/>
<feature type="domain" description="EF-hand" evidence="3">
    <location>
        <begin position="7"/>
        <end position="42"/>
    </location>
</feature>
<dbReference type="RefSeq" id="XP_009019287.1">
    <property type="nucleotide sequence ID" value="XM_009021039.1"/>
</dbReference>
<dbReference type="Pfam" id="PF13499">
    <property type="entry name" value="EF-hand_7"/>
    <property type="match status" value="2"/>
</dbReference>
<dbReference type="InterPro" id="IPR018247">
    <property type="entry name" value="EF_Hand_1_Ca_BS"/>
</dbReference>
<dbReference type="Gene3D" id="1.10.238.10">
    <property type="entry name" value="EF-hand"/>
    <property type="match status" value="2"/>
</dbReference>
<reference evidence="6" key="1">
    <citation type="submission" date="2012-12" db="EMBL/GenBank/DDBJ databases">
        <authorList>
            <person name="Hellsten U."/>
            <person name="Grimwood J."/>
            <person name="Chapman J.A."/>
            <person name="Shapiro H."/>
            <person name="Aerts A."/>
            <person name="Otillar R.P."/>
            <person name="Terry A.Y."/>
            <person name="Boore J.L."/>
            <person name="Simakov O."/>
            <person name="Marletaz F."/>
            <person name="Cho S.-J."/>
            <person name="Edsinger-Gonzales E."/>
            <person name="Havlak P."/>
            <person name="Kuo D.-H."/>
            <person name="Larsson T."/>
            <person name="Lv J."/>
            <person name="Arendt D."/>
            <person name="Savage R."/>
            <person name="Osoegawa K."/>
            <person name="de Jong P."/>
            <person name="Lindberg D.R."/>
            <person name="Seaver E.C."/>
            <person name="Weisblat D.A."/>
            <person name="Putnam N.H."/>
            <person name="Grigoriev I.V."/>
            <person name="Rokhsar D.S."/>
        </authorList>
    </citation>
    <scope>NUCLEOTIDE SEQUENCE</scope>
</reference>
<dbReference type="PANTHER" id="PTHR23048">
    <property type="entry name" value="MYOSIN LIGHT CHAIN 1, 3"/>
    <property type="match status" value="1"/>
</dbReference>
<sequence length="149" mass="16960">MPQLPDKLLEEYTEIYTLIDPKNDGYIDAPKLFKALHTVGFEPTEAEVMDIIDAVDVNKSEKIEFVELVDMMLSRDQPTLTDKELRDAFCLFDADEDGIISADDAKPIFSRQEIVTFSYKEINDIIAVADYNKDGLVTMEDFITAVKRV</sequence>
<name>T1FYE6_HELRO</name>
<dbReference type="GO" id="GO:0005509">
    <property type="term" value="F:calcium ion binding"/>
    <property type="evidence" value="ECO:0007669"/>
    <property type="project" value="InterPro"/>
</dbReference>
<dbReference type="SMART" id="SM00054">
    <property type="entry name" value="EFh"/>
    <property type="match status" value="3"/>
</dbReference>
<dbReference type="FunFam" id="1.10.238.10:FF:000001">
    <property type="entry name" value="Calmodulin 1"/>
    <property type="match status" value="1"/>
</dbReference>
<evidence type="ECO:0000256" key="1">
    <source>
        <dbReference type="ARBA" id="ARBA00022737"/>
    </source>
</evidence>
<evidence type="ECO:0000313" key="5">
    <source>
        <dbReference type="EnsemblMetazoa" id="HelroP65938"/>
    </source>
</evidence>
<dbReference type="InParanoid" id="T1FYE6"/>